<dbReference type="InterPro" id="IPR059179">
    <property type="entry name" value="MLKL-like_MCAfunc"/>
</dbReference>
<dbReference type="PANTHER" id="PTHR47691:SF3">
    <property type="entry name" value="HTH-TYPE TRANSCRIPTIONAL REGULATOR RV0890C-RELATED"/>
    <property type="match status" value="1"/>
</dbReference>
<dbReference type="Pfam" id="PF13424">
    <property type="entry name" value="TPR_12"/>
    <property type="match status" value="1"/>
</dbReference>
<name>A0AAD6T8Q8_9AGAR</name>
<dbReference type="Proteomes" id="UP001218188">
    <property type="component" value="Unassembled WGS sequence"/>
</dbReference>
<dbReference type="EMBL" id="JARJCM010000018">
    <property type="protein sequence ID" value="KAJ7041220.1"/>
    <property type="molecule type" value="Genomic_DNA"/>
</dbReference>
<dbReference type="InterPro" id="IPR036537">
    <property type="entry name" value="Adaptor_Cbl_N_dom_sf"/>
</dbReference>
<dbReference type="PANTHER" id="PTHR47691">
    <property type="entry name" value="REGULATOR-RELATED"/>
    <property type="match status" value="1"/>
</dbReference>
<keyword evidence="3" id="KW-1185">Reference proteome</keyword>
<dbReference type="InterPro" id="IPR049052">
    <property type="entry name" value="nSTAND1"/>
</dbReference>
<dbReference type="InterPro" id="IPR011990">
    <property type="entry name" value="TPR-like_helical_dom_sf"/>
</dbReference>
<dbReference type="SUPFAM" id="SSF48452">
    <property type="entry name" value="TPR-like"/>
    <property type="match status" value="1"/>
</dbReference>
<proteinExistence type="predicted"/>
<dbReference type="Gene3D" id="3.40.50.300">
    <property type="entry name" value="P-loop containing nucleotide triphosphate hydrolases"/>
    <property type="match status" value="1"/>
</dbReference>
<comment type="caution">
    <text evidence="2">The sequence shown here is derived from an EMBL/GenBank/DDBJ whole genome shotgun (WGS) entry which is preliminary data.</text>
</comment>
<evidence type="ECO:0000313" key="3">
    <source>
        <dbReference type="Proteomes" id="UP001218188"/>
    </source>
</evidence>
<evidence type="ECO:0000259" key="1">
    <source>
        <dbReference type="Pfam" id="PF20703"/>
    </source>
</evidence>
<protein>
    <recommendedName>
        <fullName evidence="1">Novel STAND NTPase 1 domain-containing protein</fullName>
    </recommendedName>
</protein>
<gene>
    <name evidence="2" type="ORF">C8F04DRAFT_1391323</name>
</gene>
<sequence>MTHLSGNDILQYTLVAANTVQGVAAETGIPFLGSVCSISLTLIPVIESNHFQRDRCLRMTEEIHKSLCALGALCLGSEDTRPPEVLDQIAQYARTLQAFYSYLRAQQDLGKIRRFFKQGEIITQLEVYEREVRQAADVFSMQQGVGLSTALETQRFDAESRHQELLELLSTVSIETSSLRESSFTASRGSLSQLPASPKIFHGRDSELHDMIGILLGVRPRVAILGPGGIGKTTLAMAALHNPVVIERYNQRHFIPCESASRSADLASIMGSILGLEPSKQLTRVIVRHFAESEPTLILLDNFETPWEPLESRAGVEEFISLLADIPTLALLITMRGAERPAKVKWSRPFLPVLEPLSKEAAHQVFVDIADEPNFEDQNAFDKLLDLSGGLPLAASLLASVASFGIRRLNLEKSIMLSLGSPRISSSAHTRELLSLLCLLPAGITETELVMSQVPIIQISQSKSTLLRTSLAYIDVHGRLKTLNPIREYVRSAYPPSPSLYWPLVQHFQDLLHVWYTHQDLSSGDLVPHLGSHMGNIRELLLHGPPPNSQSEYLIVGHGLIVLLRFMRLMLIGNSGDSLMKKLPYLIEVTGNSQLRWAYTCDYLRGYIPPTVPADAERLMMDGLEYFATVQSPVEEIVTFYNAVASHAYENKINSLSSMKFSDLALSLAKRTRHFRLILDGLQTKFIISQNHGELKVAAETAREAQEIGRLLSGFEAPVWSAREAMVHVELGNLSRAFDLCEQAEAQLSRSGMKGTDKPLVILDVQADIHLRKSEYIEARKMQTRIASRTSPNLSPKYHANSLANIAFLDILTGSNEAEIRSSLDAAKAVYVFLGDPRIQLCDWVTAELYLLQGEIEQARSAFEQTASKTRDSDIRRDCLASLADPKHGMYTLLATFRWAVVYLAFSRKIRDRVSTFQAFRRLADILIRMDEEETALELLRTGLEGATELDIHRLRAECMVGMGDIMVRRGDSGQAERMYKAALPLFIAASRRKEASAVEERLGDLYQ</sequence>
<dbReference type="Gene3D" id="1.25.40.10">
    <property type="entry name" value="Tetratricopeptide repeat domain"/>
    <property type="match status" value="1"/>
</dbReference>
<dbReference type="GO" id="GO:0007166">
    <property type="term" value="P:cell surface receptor signaling pathway"/>
    <property type="evidence" value="ECO:0007669"/>
    <property type="project" value="InterPro"/>
</dbReference>
<dbReference type="InterPro" id="IPR027417">
    <property type="entry name" value="P-loop_NTPase"/>
</dbReference>
<dbReference type="AlphaFoldDB" id="A0AAD6T8Q8"/>
<dbReference type="Gene3D" id="1.20.930.20">
    <property type="entry name" value="Adaptor protein Cbl, N-terminal domain"/>
    <property type="match status" value="1"/>
</dbReference>
<dbReference type="CDD" id="cd21037">
    <property type="entry name" value="MLKL_NTD"/>
    <property type="match status" value="1"/>
</dbReference>
<dbReference type="Pfam" id="PF20703">
    <property type="entry name" value="nSTAND1"/>
    <property type="match status" value="1"/>
</dbReference>
<evidence type="ECO:0000313" key="2">
    <source>
        <dbReference type="EMBL" id="KAJ7041220.1"/>
    </source>
</evidence>
<feature type="domain" description="Novel STAND NTPase 1" evidence="1">
    <location>
        <begin position="198"/>
        <end position="336"/>
    </location>
</feature>
<dbReference type="PRINTS" id="PR00364">
    <property type="entry name" value="DISEASERSIST"/>
</dbReference>
<dbReference type="SUPFAM" id="SSF52540">
    <property type="entry name" value="P-loop containing nucleoside triphosphate hydrolases"/>
    <property type="match status" value="1"/>
</dbReference>
<organism evidence="2 3">
    <name type="scientific">Mycena alexandri</name>
    <dbReference type="NCBI Taxonomy" id="1745969"/>
    <lineage>
        <taxon>Eukaryota</taxon>
        <taxon>Fungi</taxon>
        <taxon>Dikarya</taxon>
        <taxon>Basidiomycota</taxon>
        <taxon>Agaricomycotina</taxon>
        <taxon>Agaricomycetes</taxon>
        <taxon>Agaricomycetidae</taxon>
        <taxon>Agaricales</taxon>
        <taxon>Marasmiineae</taxon>
        <taxon>Mycenaceae</taxon>
        <taxon>Mycena</taxon>
    </lineage>
</organism>
<accession>A0AAD6T8Q8</accession>
<reference evidence="2" key="1">
    <citation type="submission" date="2023-03" db="EMBL/GenBank/DDBJ databases">
        <title>Massive genome expansion in bonnet fungi (Mycena s.s.) driven by repeated elements and novel gene families across ecological guilds.</title>
        <authorList>
            <consortium name="Lawrence Berkeley National Laboratory"/>
            <person name="Harder C.B."/>
            <person name="Miyauchi S."/>
            <person name="Viragh M."/>
            <person name="Kuo A."/>
            <person name="Thoen E."/>
            <person name="Andreopoulos B."/>
            <person name="Lu D."/>
            <person name="Skrede I."/>
            <person name="Drula E."/>
            <person name="Henrissat B."/>
            <person name="Morin E."/>
            <person name="Kohler A."/>
            <person name="Barry K."/>
            <person name="LaButti K."/>
            <person name="Morin E."/>
            <person name="Salamov A."/>
            <person name="Lipzen A."/>
            <person name="Mereny Z."/>
            <person name="Hegedus B."/>
            <person name="Baldrian P."/>
            <person name="Stursova M."/>
            <person name="Weitz H."/>
            <person name="Taylor A."/>
            <person name="Grigoriev I.V."/>
            <person name="Nagy L.G."/>
            <person name="Martin F."/>
            <person name="Kauserud H."/>
        </authorList>
    </citation>
    <scope>NUCLEOTIDE SEQUENCE</scope>
    <source>
        <strain evidence="2">CBHHK200</strain>
    </source>
</reference>